<evidence type="ECO:0000256" key="4">
    <source>
        <dbReference type="ARBA" id="ARBA00023239"/>
    </source>
</evidence>
<dbReference type="InterPro" id="IPR023603">
    <property type="entry name" value="Low_specificity_L-TA-like"/>
</dbReference>
<dbReference type="OrthoDB" id="10261951at2759"/>
<dbReference type="InterPro" id="IPR015422">
    <property type="entry name" value="PyrdxlP-dep_Trfase_small"/>
</dbReference>
<dbReference type="FunFam" id="3.40.640.10:FF:000030">
    <property type="entry name" value="Low-specificity L-threonine aldolase"/>
    <property type="match status" value="1"/>
</dbReference>
<dbReference type="InterPro" id="IPR015424">
    <property type="entry name" value="PyrdxlP-dep_Trfase"/>
</dbReference>
<dbReference type="PANTHER" id="PTHR48097:SF9">
    <property type="entry name" value="L-THREONINE ALDOLASE"/>
    <property type="match status" value="1"/>
</dbReference>
<keyword evidence="8" id="KW-1185">Reference proteome</keyword>
<comment type="similarity">
    <text evidence="2">Belongs to the threonine aldolase family.</text>
</comment>
<evidence type="ECO:0000256" key="1">
    <source>
        <dbReference type="ARBA" id="ARBA00001933"/>
    </source>
</evidence>
<reference evidence="7 8" key="1">
    <citation type="submission" date="2020-08" db="EMBL/GenBank/DDBJ databases">
        <authorList>
            <person name="Hejnol A."/>
        </authorList>
    </citation>
    <scope>NUCLEOTIDE SEQUENCE [LARGE SCALE GENOMIC DNA]</scope>
</reference>
<dbReference type="InterPro" id="IPR015421">
    <property type="entry name" value="PyrdxlP-dep_Trfase_major"/>
</dbReference>
<dbReference type="Gene3D" id="3.40.640.10">
    <property type="entry name" value="Type I PLP-dependent aspartate aminotransferase-like (Major domain)"/>
    <property type="match status" value="1"/>
</dbReference>
<keyword evidence="3" id="KW-0663">Pyridoxal phosphate</keyword>
<dbReference type="PIRSF" id="PIRSF017617">
    <property type="entry name" value="Thr_aldolase"/>
    <property type="match status" value="1"/>
</dbReference>
<dbReference type="AlphaFoldDB" id="A0A7I8V9Z4"/>
<evidence type="ECO:0000256" key="3">
    <source>
        <dbReference type="ARBA" id="ARBA00022898"/>
    </source>
</evidence>
<dbReference type="InterPro" id="IPR001597">
    <property type="entry name" value="ArAA_b-elim_lyase/Thr_aldolase"/>
</dbReference>
<dbReference type="GO" id="GO:0005829">
    <property type="term" value="C:cytosol"/>
    <property type="evidence" value="ECO:0007669"/>
    <property type="project" value="TreeGrafter"/>
</dbReference>
<accession>A0A7I8V9Z4</accession>
<evidence type="ECO:0000256" key="2">
    <source>
        <dbReference type="ARBA" id="ARBA00006966"/>
    </source>
</evidence>
<feature type="modified residue" description="N6-(pyridoxal phosphate)lysine" evidence="5">
    <location>
        <position position="187"/>
    </location>
</feature>
<dbReference type="GO" id="GO:0006545">
    <property type="term" value="P:glycine biosynthetic process"/>
    <property type="evidence" value="ECO:0007669"/>
    <property type="project" value="TreeGrafter"/>
</dbReference>
<evidence type="ECO:0000256" key="5">
    <source>
        <dbReference type="PIRSR" id="PIRSR017617-1"/>
    </source>
</evidence>
<comment type="caution">
    <text evidence="7">The sequence shown here is derived from an EMBL/GenBank/DDBJ whole genome shotgun (WGS) entry which is preliminary data.</text>
</comment>
<dbReference type="EMBL" id="CAJFCJ010000003">
    <property type="protein sequence ID" value="CAD5113061.1"/>
    <property type="molecule type" value="Genomic_DNA"/>
</dbReference>
<dbReference type="Proteomes" id="UP000549394">
    <property type="component" value="Unassembled WGS sequence"/>
</dbReference>
<dbReference type="PANTHER" id="PTHR48097">
    <property type="entry name" value="L-THREONINE ALDOLASE-RELATED"/>
    <property type="match status" value="1"/>
</dbReference>
<dbReference type="NCBIfam" id="NF041359">
    <property type="entry name" value="GntG_guanitoxin"/>
    <property type="match status" value="1"/>
</dbReference>
<evidence type="ECO:0000313" key="8">
    <source>
        <dbReference type="Proteomes" id="UP000549394"/>
    </source>
</evidence>
<dbReference type="Gene3D" id="3.90.1150.10">
    <property type="entry name" value="Aspartate Aminotransferase, domain 1"/>
    <property type="match status" value="1"/>
</dbReference>
<dbReference type="GO" id="GO:0006567">
    <property type="term" value="P:L-threonine catabolic process"/>
    <property type="evidence" value="ECO:0007669"/>
    <property type="project" value="TreeGrafter"/>
</dbReference>
<dbReference type="GO" id="GO:0008732">
    <property type="term" value="F:L-allo-threonine aldolase activity"/>
    <property type="evidence" value="ECO:0007669"/>
    <property type="project" value="TreeGrafter"/>
</dbReference>
<dbReference type="Pfam" id="PF01212">
    <property type="entry name" value="Beta_elim_lyase"/>
    <property type="match status" value="1"/>
</dbReference>
<sequence length="336" mass="36872">MREAMALAVVGDDVFDECTTVKELENNVAEMFGKQKGAFVCSGTMGNLASVLAHCDERGQEVILGDKSHICLYEQGGISTLGGVHSRQLNNFSDGSFDISNLRNVIRPLYDPHQPHTKLICIENSHNFCAGAVVPEKFIRDVRSVCDEYNLSLHLDGARIFNAAVAEGKSVKELCKEFDTASICLSKGVGAPVGTVVVGDEKFIWKIKRLRKVLGGGWRQPGHLAAACQVGLNDVYSRLAADHRRAKRLGEAFENCGKDLFKVKPIQTNIIYIEVIKDGITAKDLSDYLAEGPQPVMSAPFSETLLRFVTYSDIDDEMVNTTERKMAIVCEKLAKG</sequence>
<organism evidence="7 8">
    <name type="scientific">Dimorphilus gyrociliatus</name>
    <dbReference type="NCBI Taxonomy" id="2664684"/>
    <lineage>
        <taxon>Eukaryota</taxon>
        <taxon>Metazoa</taxon>
        <taxon>Spiralia</taxon>
        <taxon>Lophotrochozoa</taxon>
        <taxon>Annelida</taxon>
        <taxon>Polychaeta</taxon>
        <taxon>Polychaeta incertae sedis</taxon>
        <taxon>Dinophilidae</taxon>
        <taxon>Dimorphilus</taxon>
    </lineage>
</organism>
<comment type="cofactor">
    <cofactor evidence="1">
        <name>pyridoxal 5'-phosphate</name>
        <dbReference type="ChEBI" id="CHEBI:597326"/>
    </cofactor>
</comment>
<gene>
    <name evidence="7" type="ORF">DGYR_LOCUS2109</name>
</gene>
<protein>
    <submittedName>
        <fullName evidence="7">DgyrCDS2255</fullName>
    </submittedName>
</protein>
<dbReference type="SUPFAM" id="SSF53383">
    <property type="entry name" value="PLP-dependent transferases"/>
    <property type="match status" value="1"/>
</dbReference>
<feature type="domain" description="Aromatic amino acid beta-eliminating lyase/threonine aldolase" evidence="6">
    <location>
        <begin position="1"/>
        <end position="274"/>
    </location>
</feature>
<evidence type="ECO:0000313" key="7">
    <source>
        <dbReference type="EMBL" id="CAD5113061.1"/>
    </source>
</evidence>
<evidence type="ECO:0000259" key="6">
    <source>
        <dbReference type="Pfam" id="PF01212"/>
    </source>
</evidence>
<proteinExistence type="inferred from homology"/>
<name>A0A7I8V9Z4_9ANNE</name>
<keyword evidence="4" id="KW-0456">Lyase</keyword>